<accession>A0A6C0IBM4</accession>
<dbReference type="EMBL" id="MN740152">
    <property type="protein sequence ID" value="QHT89990.1"/>
    <property type="molecule type" value="Genomic_DNA"/>
</dbReference>
<proteinExistence type="predicted"/>
<reference evidence="1" key="1">
    <citation type="journal article" date="2020" name="Nature">
        <title>Giant virus diversity and host interactions through global metagenomics.</title>
        <authorList>
            <person name="Schulz F."/>
            <person name="Roux S."/>
            <person name="Paez-Espino D."/>
            <person name="Jungbluth S."/>
            <person name="Walsh D.A."/>
            <person name="Denef V.J."/>
            <person name="McMahon K.D."/>
            <person name="Konstantinidis K.T."/>
            <person name="Eloe-Fadrosh E.A."/>
            <person name="Kyrpides N.C."/>
            <person name="Woyke T."/>
        </authorList>
    </citation>
    <scope>NUCLEOTIDE SEQUENCE</scope>
    <source>
        <strain evidence="1">GVMAG-M-3300023184-62</strain>
    </source>
</reference>
<sequence>MASRIDPIESQFFSQRNKELLKRTLTDDFQRRGVQFNGTQLQRVDNTLQHYMEEVYEVNGSQPIVFLNKEVIGVTVVDLASYLRRNEAPSVNIAQTVAPALPGGAVVAQPRQLTDDTNSAYERLQAERQNSGRPMPKNIPDFRVSLDDDNESPLAAFEMVQKQRESEAALIASATSAKNGNIAMNRFINATDNFALGFQKQADNVEQTLIERSANRVVNGLPSFPLAGQTAEQQLQPRQPNANFTTSLPEAVRTRETLPQDFIIKQQDVLSYKEQEYNLFINSGDRDWVNNTTDTRYEFTVNFNPANNRQGFGLSPAAQVRFKNISRIELVKSIIPAEGLDVLVRKKATGVADAANSDVVVNALSFPYISVRVAELDNNNYGTNNTIDNTFGVLQYDANWISESVDIRNDLQLSRGYLAMIPKFMKCQKVYAPTPLASLQKMTISFQRPDGTALSSVGDALSVAGIIPSEELATGTSIFGATVTNTNAVYTTTSGADSEYYWIVTSTWFPRHLFNEGDRINIGGLNLQSLVGTITTGSVTITQGAVDDMTSYFTQSGGLLVSSVGFYNGSTFQSGGYISSGVTTCANSAGYANCIIVRARYADPTTGLTTVSPFGGTTAVNVALGRALVGTTTTPSATNKLLGLTGARVINKNHQTQLVFRVITRELDPTSGIRPDNI</sequence>
<protein>
    <submittedName>
        <fullName evidence="1">Uncharacterized protein</fullName>
    </submittedName>
</protein>
<organism evidence="1">
    <name type="scientific">viral metagenome</name>
    <dbReference type="NCBI Taxonomy" id="1070528"/>
    <lineage>
        <taxon>unclassified sequences</taxon>
        <taxon>metagenomes</taxon>
        <taxon>organismal metagenomes</taxon>
    </lineage>
</organism>
<name>A0A6C0IBM4_9ZZZZ</name>
<evidence type="ECO:0000313" key="1">
    <source>
        <dbReference type="EMBL" id="QHT89990.1"/>
    </source>
</evidence>
<dbReference type="AlphaFoldDB" id="A0A6C0IBM4"/>